<keyword evidence="1 6" id="KW-0597">Phosphoprotein</keyword>
<keyword evidence="3" id="KW-0805">Transcription regulation</keyword>
<evidence type="ECO:0000259" key="8">
    <source>
        <dbReference type="PROSITE" id="PS50110"/>
    </source>
</evidence>
<dbReference type="GO" id="GO:0000156">
    <property type="term" value="F:phosphorelay response regulator activity"/>
    <property type="evidence" value="ECO:0007669"/>
    <property type="project" value="TreeGrafter"/>
</dbReference>
<feature type="modified residue" description="4-aspartylphosphate" evidence="6">
    <location>
        <position position="53"/>
    </location>
</feature>
<evidence type="ECO:0000256" key="7">
    <source>
        <dbReference type="PROSITE-ProRule" id="PRU01091"/>
    </source>
</evidence>
<dbReference type="PROSITE" id="PS51755">
    <property type="entry name" value="OMPR_PHOB"/>
    <property type="match status" value="1"/>
</dbReference>
<keyword evidence="5" id="KW-0804">Transcription</keyword>
<protein>
    <submittedName>
        <fullName evidence="10">DNA-binding response regulator</fullName>
    </submittedName>
</protein>
<dbReference type="Gene3D" id="6.10.250.690">
    <property type="match status" value="1"/>
</dbReference>
<evidence type="ECO:0000256" key="5">
    <source>
        <dbReference type="ARBA" id="ARBA00023163"/>
    </source>
</evidence>
<dbReference type="SMART" id="SM00862">
    <property type="entry name" value="Trans_reg_C"/>
    <property type="match status" value="1"/>
</dbReference>
<gene>
    <name evidence="10" type="ORF">CBY09_06315</name>
</gene>
<reference evidence="10 11" key="1">
    <citation type="submission" date="2017-07" db="EMBL/GenBank/DDBJ databases">
        <title>Acidovorax KNDSW TSA 6 genome sequence and assembly.</title>
        <authorList>
            <person name="Mayilraj S."/>
        </authorList>
    </citation>
    <scope>NUCLEOTIDE SEQUENCE [LARGE SCALE GENOMIC DNA]</scope>
    <source>
        <strain evidence="10 11">KNDSW-TSA6</strain>
    </source>
</reference>
<dbReference type="InterPro" id="IPR036388">
    <property type="entry name" value="WH-like_DNA-bd_sf"/>
</dbReference>
<feature type="domain" description="OmpR/PhoB-type" evidence="9">
    <location>
        <begin position="128"/>
        <end position="228"/>
    </location>
</feature>
<name>A0A235EQW9_9BURK</name>
<evidence type="ECO:0000313" key="10">
    <source>
        <dbReference type="EMBL" id="OYD51422.1"/>
    </source>
</evidence>
<evidence type="ECO:0000259" key="9">
    <source>
        <dbReference type="PROSITE" id="PS51755"/>
    </source>
</evidence>
<dbReference type="CDD" id="cd00383">
    <property type="entry name" value="trans_reg_C"/>
    <property type="match status" value="1"/>
</dbReference>
<evidence type="ECO:0000256" key="2">
    <source>
        <dbReference type="ARBA" id="ARBA00023012"/>
    </source>
</evidence>
<keyword evidence="2" id="KW-0902">Two-component regulatory system</keyword>
<sequence>MSPRILVVEDEPDIATIVVDYLRHAGYTVEHQVDGRAALASIVAAPPDLTLLDIMLPGMDGLDILRQARRHTQNPIIMLTARVEEVDRLIGLELGADDYICKPFSPREVVARVKAVLRRSAAAQEPPTAPTTVAALALDESHWQATLHGTPLNLTRREFKLLQVLARQRGRIFSRAQLLDQAYDDTLDVNERAIDSHIKNLRKKLKAASGDDTDWIRSVYGVGFALDPGATN</sequence>
<dbReference type="FunFam" id="3.40.50.2300:FF:000001">
    <property type="entry name" value="DNA-binding response regulator PhoB"/>
    <property type="match status" value="1"/>
</dbReference>
<dbReference type="PANTHER" id="PTHR48111">
    <property type="entry name" value="REGULATOR OF RPOS"/>
    <property type="match status" value="1"/>
</dbReference>
<dbReference type="InterPro" id="IPR016032">
    <property type="entry name" value="Sig_transdc_resp-reg_C-effctor"/>
</dbReference>
<evidence type="ECO:0000256" key="6">
    <source>
        <dbReference type="PROSITE-ProRule" id="PRU00169"/>
    </source>
</evidence>
<evidence type="ECO:0000256" key="4">
    <source>
        <dbReference type="ARBA" id="ARBA00023125"/>
    </source>
</evidence>
<organism evidence="10 11">
    <name type="scientific">Acidovorax kalamii</name>
    <dbReference type="NCBI Taxonomy" id="2004485"/>
    <lineage>
        <taxon>Bacteria</taxon>
        <taxon>Pseudomonadati</taxon>
        <taxon>Pseudomonadota</taxon>
        <taxon>Betaproteobacteria</taxon>
        <taxon>Burkholderiales</taxon>
        <taxon>Comamonadaceae</taxon>
        <taxon>Acidovorax</taxon>
    </lineage>
</organism>
<dbReference type="EMBL" id="NOIG01000004">
    <property type="protein sequence ID" value="OYD51422.1"/>
    <property type="molecule type" value="Genomic_DNA"/>
</dbReference>
<dbReference type="SUPFAM" id="SSF46894">
    <property type="entry name" value="C-terminal effector domain of the bipartite response regulators"/>
    <property type="match status" value="1"/>
</dbReference>
<dbReference type="Proteomes" id="UP000215441">
    <property type="component" value="Unassembled WGS sequence"/>
</dbReference>
<dbReference type="PANTHER" id="PTHR48111:SF59">
    <property type="entry name" value="TRANSCRIPTIONAL REGULATORY PROTEIN BAER"/>
    <property type="match status" value="1"/>
</dbReference>
<dbReference type="AlphaFoldDB" id="A0A235EQW9"/>
<dbReference type="GO" id="GO:0000976">
    <property type="term" value="F:transcription cis-regulatory region binding"/>
    <property type="evidence" value="ECO:0007669"/>
    <property type="project" value="TreeGrafter"/>
</dbReference>
<dbReference type="InterPro" id="IPR001789">
    <property type="entry name" value="Sig_transdc_resp-reg_receiver"/>
</dbReference>
<dbReference type="Gene3D" id="3.40.50.2300">
    <property type="match status" value="1"/>
</dbReference>
<dbReference type="Pfam" id="PF00486">
    <property type="entry name" value="Trans_reg_C"/>
    <property type="match status" value="1"/>
</dbReference>
<accession>A0A235EQW9</accession>
<dbReference type="GO" id="GO:0006355">
    <property type="term" value="P:regulation of DNA-templated transcription"/>
    <property type="evidence" value="ECO:0007669"/>
    <property type="project" value="InterPro"/>
</dbReference>
<proteinExistence type="predicted"/>
<feature type="DNA-binding region" description="OmpR/PhoB-type" evidence="7">
    <location>
        <begin position="128"/>
        <end position="228"/>
    </location>
</feature>
<dbReference type="InterPro" id="IPR039420">
    <property type="entry name" value="WalR-like"/>
</dbReference>
<comment type="caution">
    <text evidence="10">The sequence shown here is derived from an EMBL/GenBank/DDBJ whole genome shotgun (WGS) entry which is preliminary data.</text>
</comment>
<evidence type="ECO:0000256" key="1">
    <source>
        <dbReference type="ARBA" id="ARBA00022553"/>
    </source>
</evidence>
<dbReference type="InterPro" id="IPR001867">
    <property type="entry name" value="OmpR/PhoB-type_DNA-bd"/>
</dbReference>
<evidence type="ECO:0000313" key="11">
    <source>
        <dbReference type="Proteomes" id="UP000215441"/>
    </source>
</evidence>
<feature type="domain" description="Response regulatory" evidence="8">
    <location>
        <begin position="4"/>
        <end position="117"/>
    </location>
</feature>
<dbReference type="GO" id="GO:0032993">
    <property type="term" value="C:protein-DNA complex"/>
    <property type="evidence" value="ECO:0007669"/>
    <property type="project" value="TreeGrafter"/>
</dbReference>
<evidence type="ECO:0000256" key="3">
    <source>
        <dbReference type="ARBA" id="ARBA00023015"/>
    </source>
</evidence>
<dbReference type="Gene3D" id="1.10.10.10">
    <property type="entry name" value="Winged helix-like DNA-binding domain superfamily/Winged helix DNA-binding domain"/>
    <property type="match status" value="1"/>
</dbReference>
<dbReference type="OrthoDB" id="9802426at2"/>
<dbReference type="SUPFAM" id="SSF52172">
    <property type="entry name" value="CheY-like"/>
    <property type="match status" value="1"/>
</dbReference>
<dbReference type="RefSeq" id="WP_094287502.1">
    <property type="nucleotide sequence ID" value="NZ_NOIG01000004.1"/>
</dbReference>
<keyword evidence="11" id="KW-1185">Reference proteome</keyword>
<dbReference type="SMART" id="SM00448">
    <property type="entry name" value="REC"/>
    <property type="match status" value="1"/>
</dbReference>
<keyword evidence="4 7" id="KW-0238">DNA-binding</keyword>
<dbReference type="InterPro" id="IPR011006">
    <property type="entry name" value="CheY-like_superfamily"/>
</dbReference>
<dbReference type="Pfam" id="PF00072">
    <property type="entry name" value="Response_reg"/>
    <property type="match status" value="1"/>
</dbReference>
<dbReference type="PROSITE" id="PS50110">
    <property type="entry name" value="RESPONSE_REGULATORY"/>
    <property type="match status" value="1"/>
</dbReference>
<dbReference type="GO" id="GO:0005829">
    <property type="term" value="C:cytosol"/>
    <property type="evidence" value="ECO:0007669"/>
    <property type="project" value="TreeGrafter"/>
</dbReference>